<keyword evidence="2" id="KW-1185">Reference proteome</keyword>
<comment type="caution">
    <text evidence="1">The sequence shown here is derived from an EMBL/GenBank/DDBJ whole genome shotgun (WGS) entry which is preliminary data.</text>
</comment>
<evidence type="ECO:0000313" key="2">
    <source>
        <dbReference type="Proteomes" id="UP001203423"/>
    </source>
</evidence>
<proteinExistence type="predicted"/>
<dbReference type="Proteomes" id="UP001203423">
    <property type="component" value="Unassembled WGS sequence"/>
</dbReference>
<gene>
    <name evidence="1" type="ORF">L2764_03405</name>
</gene>
<sequence length="105" mass="12256">MYVPDIDKVKDKMTELEATGVIAQWELPYENLLTRLSAAIFFAEVSDDSQLEALSSDFSEYEHFLVQTNVKKEDAHTLSRMSYRMTFSQEEIERYQENCSSQNDK</sequence>
<reference evidence="1 2" key="1">
    <citation type="submission" date="2022-01" db="EMBL/GenBank/DDBJ databases">
        <title>Whole genome-based taxonomy of the Shewanellaceae.</title>
        <authorList>
            <person name="Martin-Rodriguez A.J."/>
        </authorList>
    </citation>
    <scope>NUCLEOTIDE SEQUENCE [LARGE SCALE GENOMIC DNA]</scope>
    <source>
        <strain evidence="1 2">DSM 17177</strain>
    </source>
</reference>
<organism evidence="1 2">
    <name type="scientific">Shewanella surugensis</name>
    <dbReference type="NCBI Taxonomy" id="212020"/>
    <lineage>
        <taxon>Bacteria</taxon>
        <taxon>Pseudomonadati</taxon>
        <taxon>Pseudomonadota</taxon>
        <taxon>Gammaproteobacteria</taxon>
        <taxon>Alteromonadales</taxon>
        <taxon>Shewanellaceae</taxon>
        <taxon>Shewanella</taxon>
    </lineage>
</organism>
<accession>A0ABT0L852</accession>
<dbReference type="RefSeq" id="WP_248938840.1">
    <property type="nucleotide sequence ID" value="NZ_JAKIKS010000008.1"/>
</dbReference>
<evidence type="ECO:0000313" key="1">
    <source>
        <dbReference type="EMBL" id="MCL1123552.1"/>
    </source>
</evidence>
<dbReference type="EMBL" id="JAKIKS010000008">
    <property type="protein sequence ID" value="MCL1123552.1"/>
    <property type="molecule type" value="Genomic_DNA"/>
</dbReference>
<name>A0ABT0L852_9GAMM</name>
<protein>
    <submittedName>
        <fullName evidence="1">Uncharacterized protein</fullName>
    </submittedName>
</protein>